<reference evidence="2 3" key="1">
    <citation type="journal article" date="2023" name="Plants (Basel)">
        <title>Bridging the Gap: Combining Genomics and Transcriptomics Approaches to Understand Stylosanthes scabra, an Orphan Legume from the Brazilian Caatinga.</title>
        <authorList>
            <person name="Ferreira-Neto J.R.C."/>
            <person name="da Silva M.D."/>
            <person name="Binneck E."/>
            <person name="de Melo N.F."/>
            <person name="da Silva R.H."/>
            <person name="de Melo A.L.T.M."/>
            <person name="Pandolfi V."/>
            <person name="Bustamante F.O."/>
            <person name="Brasileiro-Vidal A.C."/>
            <person name="Benko-Iseppon A.M."/>
        </authorList>
    </citation>
    <scope>NUCLEOTIDE SEQUENCE [LARGE SCALE GENOMIC DNA]</scope>
    <source>
        <tissue evidence="2">Leaves</tissue>
    </source>
</reference>
<name>A0ABU6QFL9_9FABA</name>
<accession>A0ABU6QFL9</accession>
<dbReference type="EMBL" id="JASCZI010000279">
    <property type="protein sequence ID" value="MED6110731.1"/>
    <property type="molecule type" value="Genomic_DNA"/>
</dbReference>
<protein>
    <recommendedName>
        <fullName evidence="4">RNase H type-1 domain-containing protein</fullName>
    </recommendedName>
</protein>
<gene>
    <name evidence="2" type="ORF">PIB30_045592</name>
</gene>
<dbReference type="Proteomes" id="UP001341840">
    <property type="component" value="Unassembled WGS sequence"/>
</dbReference>
<feature type="region of interest" description="Disordered" evidence="1">
    <location>
        <begin position="1"/>
        <end position="41"/>
    </location>
</feature>
<keyword evidence="3" id="KW-1185">Reference proteome</keyword>
<comment type="caution">
    <text evidence="2">The sequence shown here is derived from an EMBL/GenBank/DDBJ whole genome shotgun (WGS) entry which is preliminary data.</text>
</comment>
<evidence type="ECO:0008006" key="4">
    <source>
        <dbReference type="Google" id="ProtNLM"/>
    </source>
</evidence>
<sequence>MQETGRSYLEKAVESESSSSNSEFHMENPPPLASNQEKPLPQGSQYLANLHEMLGSGGNGGPHLQKLLICHRFLFASPFSLRTEANTQNLNDWILRTMKMLDEQGSSTFCFLLNQLWRSRNLLVFEGVVLPTEAKLEKELILSDEFWKANKKEEGRRIDDTHRNQLIEKWEAPPTTHVKVNIDTVVPRDKNGSVCIIARNEMGQILVAGT</sequence>
<proteinExistence type="predicted"/>
<evidence type="ECO:0000313" key="2">
    <source>
        <dbReference type="EMBL" id="MED6110731.1"/>
    </source>
</evidence>
<organism evidence="2 3">
    <name type="scientific">Stylosanthes scabra</name>
    <dbReference type="NCBI Taxonomy" id="79078"/>
    <lineage>
        <taxon>Eukaryota</taxon>
        <taxon>Viridiplantae</taxon>
        <taxon>Streptophyta</taxon>
        <taxon>Embryophyta</taxon>
        <taxon>Tracheophyta</taxon>
        <taxon>Spermatophyta</taxon>
        <taxon>Magnoliopsida</taxon>
        <taxon>eudicotyledons</taxon>
        <taxon>Gunneridae</taxon>
        <taxon>Pentapetalae</taxon>
        <taxon>rosids</taxon>
        <taxon>fabids</taxon>
        <taxon>Fabales</taxon>
        <taxon>Fabaceae</taxon>
        <taxon>Papilionoideae</taxon>
        <taxon>50 kb inversion clade</taxon>
        <taxon>dalbergioids sensu lato</taxon>
        <taxon>Dalbergieae</taxon>
        <taxon>Pterocarpus clade</taxon>
        <taxon>Stylosanthes</taxon>
    </lineage>
</organism>
<evidence type="ECO:0000256" key="1">
    <source>
        <dbReference type="SAM" id="MobiDB-lite"/>
    </source>
</evidence>
<evidence type="ECO:0000313" key="3">
    <source>
        <dbReference type="Proteomes" id="UP001341840"/>
    </source>
</evidence>